<dbReference type="InterPro" id="IPR011009">
    <property type="entry name" value="Kinase-like_dom_sf"/>
</dbReference>
<feature type="compositionally biased region" description="Polar residues" evidence="1">
    <location>
        <begin position="487"/>
        <end position="497"/>
    </location>
</feature>
<organism evidence="4 5">
    <name type="scientific">[Myrmecia] bisecta</name>
    <dbReference type="NCBI Taxonomy" id="41462"/>
    <lineage>
        <taxon>Eukaryota</taxon>
        <taxon>Viridiplantae</taxon>
        <taxon>Chlorophyta</taxon>
        <taxon>core chlorophytes</taxon>
        <taxon>Trebouxiophyceae</taxon>
        <taxon>Trebouxiales</taxon>
        <taxon>Trebouxiaceae</taxon>
        <taxon>Myrmecia</taxon>
    </lineage>
</organism>
<dbReference type="SMART" id="SM00220">
    <property type="entry name" value="S_TKc"/>
    <property type="match status" value="1"/>
</dbReference>
<dbReference type="PROSITE" id="PS50011">
    <property type="entry name" value="PROTEIN_KINASE_DOM"/>
    <property type="match status" value="1"/>
</dbReference>
<feature type="compositionally biased region" description="Pro residues" evidence="1">
    <location>
        <begin position="406"/>
        <end position="416"/>
    </location>
</feature>
<evidence type="ECO:0000256" key="2">
    <source>
        <dbReference type="SAM" id="Phobius"/>
    </source>
</evidence>
<dbReference type="GO" id="GO:0005524">
    <property type="term" value="F:ATP binding"/>
    <property type="evidence" value="ECO:0007669"/>
    <property type="project" value="InterPro"/>
</dbReference>
<dbReference type="InterPro" id="IPR000719">
    <property type="entry name" value="Prot_kinase_dom"/>
</dbReference>
<feature type="region of interest" description="Disordered" evidence="1">
    <location>
        <begin position="405"/>
        <end position="425"/>
    </location>
</feature>
<dbReference type="AlphaFoldDB" id="A0AAW1QT67"/>
<dbReference type="Gene3D" id="1.10.510.10">
    <property type="entry name" value="Transferase(Phosphotransferase) domain 1"/>
    <property type="match status" value="1"/>
</dbReference>
<dbReference type="InterPro" id="IPR051681">
    <property type="entry name" value="Ser/Thr_Kinases-Pseudokinases"/>
</dbReference>
<dbReference type="PROSITE" id="PS00108">
    <property type="entry name" value="PROTEIN_KINASE_ST"/>
    <property type="match status" value="1"/>
</dbReference>
<keyword evidence="2" id="KW-0472">Membrane</keyword>
<reference evidence="4 5" key="1">
    <citation type="journal article" date="2024" name="Nat. Commun.">
        <title>Phylogenomics reveals the evolutionary origins of lichenization in chlorophyte algae.</title>
        <authorList>
            <person name="Puginier C."/>
            <person name="Libourel C."/>
            <person name="Otte J."/>
            <person name="Skaloud P."/>
            <person name="Haon M."/>
            <person name="Grisel S."/>
            <person name="Petersen M."/>
            <person name="Berrin J.G."/>
            <person name="Delaux P.M."/>
            <person name="Dal Grande F."/>
            <person name="Keller J."/>
        </authorList>
    </citation>
    <scope>NUCLEOTIDE SEQUENCE [LARGE SCALE GENOMIC DNA]</scope>
    <source>
        <strain evidence="4 5">SAG 2043</strain>
    </source>
</reference>
<dbReference type="Pfam" id="PF07714">
    <property type="entry name" value="PK_Tyr_Ser-Thr"/>
    <property type="match status" value="1"/>
</dbReference>
<evidence type="ECO:0000256" key="1">
    <source>
        <dbReference type="SAM" id="MobiDB-lite"/>
    </source>
</evidence>
<feature type="transmembrane region" description="Helical" evidence="2">
    <location>
        <begin position="456"/>
        <end position="478"/>
    </location>
</feature>
<accession>A0AAW1QT67</accession>
<keyword evidence="5" id="KW-1185">Reference proteome</keyword>
<dbReference type="Proteomes" id="UP001489004">
    <property type="component" value="Unassembled WGS sequence"/>
</dbReference>
<keyword evidence="2" id="KW-1133">Transmembrane helix</keyword>
<dbReference type="SUPFAM" id="SSF56112">
    <property type="entry name" value="Protein kinase-like (PK-like)"/>
    <property type="match status" value="1"/>
</dbReference>
<dbReference type="GO" id="GO:0004674">
    <property type="term" value="F:protein serine/threonine kinase activity"/>
    <property type="evidence" value="ECO:0007669"/>
    <property type="project" value="TreeGrafter"/>
</dbReference>
<dbReference type="InterPro" id="IPR001245">
    <property type="entry name" value="Ser-Thr/Tyr_kinase_cat_dom"/>
</dbReference>
<evidence type="ECO:0000313" key="5">
    <source>
        <dbReference type="Proteomes" id="UP001489004"/>
    </source>
</evidence>
<comment type="caution">
    <text evidence="4">The sequence shown here is derived from an EMBL/GenBank/DDBJ whole genome shotgun (WGS) entry which is preliminary data.</text>
</comment>
<dbReference type="PANTHER" id="PTHR44329:SF214">
    <property type="entry name" value="PROTEIN KINASE DOMAIN-CONTAINING PROTEIN"/>
    <property type="match status" value="1"/>
</dbReference>
<feature type="compositionally biased region" description="Polar residues" evidence="1">
    <location>
        <begin position="517"/>
        <end position="528"/>
    </location>
</feature>
<protein>
    <recommendedName>
        <fullName evidence="3">Protein kinase domain-containing protein</fullName>
    </recommendedName>
</protein>
<dbReference type="PANTHER" id="PTHR44329">
    <property type="entry name" value="SERINE/THREONINE-PROTEIN KINASE TNNI3K-RELATED"/>
    <property type="match status" value="1"/>
</dbReference>
<keyword evidence="2" id="KW-0812">Transmembrane</keyword>
<name>A0AAW1QT67_9CHLO</name>
<evidence type="ECO:0000313" key="4">
    <source>
        <dbReference type="EMBL" id="KAK9824633.1"/>
    </source>
</evidence>
<sequence length="858" mass="90911">MQCIVPANRLPAAVGDAAMPPTIAPAPGPADATSQHFFDNWVAASTITAGMMAKNAASSYEWRPPTMQAWRSTAIVSAVYLDGTAVYPCRFGIYAGTFRSDDVACQYGLQTNQTSASHQYRSGFDLLHLAWGTSWTWQQRSALAALDDSVVALGPDNVLSLTNTTTYLCKAYLPEVDLWGLGWMPTNTYGFAVAGQCFVGFNTDRSNVVPSIGPHTSFYVMQLAQGMPLVWVTAFKSTPGLELASPRLYTPDSRAGTFGDGTSSYPCRVPVDPDLVAVGWVKSGSSQCNYVHPIPTTKYQSASYSTGQAFLWDYPALLDGFTIKWSNSSDKTHRHIAGRQLCGSVSVCRIGPLVGYSCEANGKPTCTAALEKPFSPGYNTTGSDQFEWLLVIPAPAVTAATAPVQAPAPAPLPSPAQAPGHPDAATSTVAISISGQPSATAQAPTPSQPGRLPGGAIAGMVLGGAAALAILVAAVALLRWHRRQAAQQTLGTRSASQDIEKRVPLSDDFDSGGGSSLANSQGTNNTRNPFRVMAPNPWTPPGAAVMANPDVPSVTRADSLALAIAAAGDACNSPSAAHQELVAALPSIYLLRPSAVEFSQNPATGERIILGCGGQGKVYKGLLNNVRDIAIKVVDAADPAKQLRFVREIVVMANLHDDNIVPLVGACVLHSHIAMVMAFMPGGDLFHVLRADCGPIRQFGWYGRGASIALGIARGLVFLHSHHPPILHLDLKSPNILLDQHLVPKIADVGLGKELNGTSTIATAAGTFAWASPEQFLGEHVSQAADMFSFGVLLWEICTGETPRRGQLREVKTESTLSGSPPECPHEICDLGMRCRAQSPLERPTAREVHDLLMKHIA</sequence>
<proteinExistence type="predicted"/>
<gene>
    <name evidence="4" type="ORF">WJX72_011861</name>
</gene>
<dbReference type="EMBL" id="JALJOR010000002">
    <property type="protein sequence ID" value="KAK9824633.1"/>
    <property type="molecule type" value="Genomic_DNA"/>
</dbReference>
<dbReference type="InterPro" id="IPR008271">
    <property type="entry name" value="Ser/Thr_kinase_AS"/>
</dbReference>
<evidence type="ECO:0000259" key="3">
    <source>
        <dbReference type="PROSITE" id="PS50011"/>
    </source>
</evidence>
<feature type="region of interest" description="Disordered" evidence="1">
    <location>
        <begin position="487"/>
        <end position="528"/>
    </location>
</feature>
<feature type="domain" description="Protein kinase" evidence="3">
    <location>
        <begin position="604"/>
        <end position="853"/>
    </location>
</feature>